<proteinExistence type="predicted"/>
<reference evidence="2" key="1">
    <citation type="journal article" date="2013" name="Nature">
        <title>Pan genome of the phytoplankton Emiliania underpins its global distribution.</title>
        <authorList>
            <person name="Read B.A."/>
            <person name="Kegel J."/>
            <person name="Klute M.J."/>
            <person name="Kuo A."/>
            <person name="Lefebvre S.C."/>
            <person name="Maumus F."/>
            <person name="Mayer C."/>
            <person name="Miller J."/>
            <person name="Monier A."/>
            <person name="Salamov A."/>
            <person name="Young J."/>
            <person name="Aguilar M."/>
            <person name="Claverie J.M."/>
            <person name="Frickenhaus S."/>
            <person name="Gonzalez K."/>
            <person name="Herman E.K."/>
            <person name="Lin Y.C."/>
            <person name="Napier J."/>
            <person name="Ogata H."/>
            <person name="Sarno A.F."/>
            <person name="Shmutz J."/>
            <person name="Schroeder D."/>
            <person name="de Vargas C."/>
            <person name="Verret F."/>
            <person name="von Dassow P."/>
            <person name="Valentin K."/>
            <person name="Van de Peer Y."/>
            <person name="Wheeler G."/>
            <person name="Dacks J.B."/>
            <person name="Delwiche C.F."/>
            <person name="Dyhrman S.T."/>
            <person name="Glockner G."/>
            <person name="John U."/>
            <person name="Richards T."/>
            <person name="Worden A.Z."/>
            <person name="Zhang X."/>
            <person name="Grigoriev I.V."/>
            <person name="Allen A.E."/>
            <person name="Bidle K."/>
            <person name="Borodovsky M."/>
            <person name="Bowler C."/>
            <person name="Brownlee C."/>
            <person name="Cock J.M."/>
            <person name="Elias M."/>
            <person name="Gladyshev V.N."/>
            <person name="Groth M."/>
            <person name="Guda C."/>
            <person name="Hadaegh A."/>
            <person name="Iglesias-Rodriguez M.D."/>
            <person name="Jenkins J."/>
            <person name="Jones B.M."/>
            <person name="Lawson T."/>
            <person name="Leese F."/>
            <person name="Lindquist E."/>
            <person name="Lobanov A."/>
            <person name="Lomsadze A."/>
            <person name="Malik S.B."/>
            <person name="Marsh M.E."/>
            <person name="Mackinder L."/>
            <person name="Mock T."/>
            <person name="Mueller-Roeber B."/>
            <person name="Pagarete A."/>
            <person name="Parker M."/>
            <person name="Probert I."/>
            <person name="Quesneville H."/>
            <person name="Raines C."/>
            <person name="Rensing S.A."/>
            <person name="Riano-Pachon D.M."/>
            <person name="Richier S."/>
            <person name="Rokitta S."/>
            <person name="Shiraiwa Y."/>
            <person name="Soanes D.M."/>
            <person name="van der Giezen M."/>
            <person name="Wahlund T.M."/>
            <person name="Williams B."/>
            <person name="Wilson W."/>
            <person name="Wolfe G."/>
            <person name="Wurch L.L."/>
        </authorList>
    </citation>
    <scope>NUCLEOTIDE SEQUENCE</scope>
</reference>
<name>A0A0D3JR26_EMIH1</name>
<sequence>MLARGAKSLRASSLRPAGLRLASGVPARTPEQTEHLEKLAEEHNGFLFGEVPPPPGEKRKKEDWEYYYPPLMTSALALFLFTWLNQPLSSVEDDV</sequence>
<dbReference type="GeneID" id="17271508"/>
<dbReference type="AlphaFoldDB" id="A0A0D3JR26"/>
<dbReference type="PaxDb" id="2903-EOD25961"/>
<dbReference type="Proteomes" id="UP000013827">
    <property type="component" value="Unassembled WGS sequence"/>
</dbReference>
<protein>
    <submittedName>
        <fullName evidence="1">Uncharacterized protein</fullName>
    </submittedName>
</protein>
<dbReference type="KEGG" id="ehx:EMIHUDRAFT_254537"/>
<evidence type="ECO:0000313" key="2">
    <source>
        <dbReference type="Proteomes" id="UP000013827"/>
    </source>
</evidence>
<keyword evidence="2" id="KW-1185">Reference proteome</keyword>
<dbReference type="HOGENOM" id="CLU_2379162_0_0_1"/>
<organism evidence="1 2">
    <name type="scientific">Emiliania huxleyi (strain CCMP1516)</name>
    <dbReference type="NCBI Taxonomy" id="280463"/>
    <lineage>
        <taxon>Eukaryota</taxon>
        <taxon>Haptista</taxon>
        <taxon>Haptophyta</taxon>
        <taxon>Prymnesiophyceae</taxon>
        <taxon>Isochrysidales</taxon>
        <taxon>Noelaerhabdaceae</taxon>
        <taxon>Emiliania</taxon>
    </lineage>
</organism>
<reference evidence="1" key="2">
    <citation type="submission" date="2024-10" db="UniProtKB">
        <authorList>
            <consortium name="EnsemblProtists"/>
        </authorList>
    </citation>
    <scope>IDENTIFICATION</scope>
</reference>
<accession>A0A0D3JR26</accession>
<dbReference type="RefSeq" id="XP_005778390.1">
    <property type="nucleotide sequence ID" value="XM_005778333.1"/>
</dbReference>
<evidence type="ECO:0000313" key="1">
    <source>
        <dbReference type="EnsemblProtists" id="EOD25961"/>
    </source>
</evidence>
<dbReference type="EnsemblProtists" id="EOD25961">
    <property type="protein sequence ID" value="EOD25961"/>
    <property type="gene ID" value="EMIHUDRAFT_254537"/>
</dbReference>